<name>A0A0R3LEX4_9BRAD</name>
<dbReference type="SUPFAM" id="SSF52540">
    <property type="entry name" value="P-loop containing nucleoside triphosphate hydrolases"/>
    <property type="match status" value="1"/>
</dbReference>
<dbReference type="OrthoDB" id="8477969at2"/>
<dbReference type="AlphaFoldDB" id="A0A0R3LEX4"/>
<evidence type="ECO:0008006" key="3">
    <source>
        <dbReference type="Google" id="ProtNLM"/>
    </source>
</evidence>
<keyword evidence="2" id="KW-1185">Reference proteome</keyword>
<accession>A0A0R3LEX4</accession>
<proteinExistence type="predicted"/>
<dbReference type="Gene3D" id="3.40.50.300">
    <property type="entry name" value="P-loop containing nucleotide triphosphate hydrolases"/>
    <property type="match status" value="1"/>
</dbReference>
<organism evidence="1 2">
    <name type="scientific">Bradyrhizobium jicamae</name>
    <dbReference type="NCBI Taxonomy" id="280332"/>
    <lineage>
        <taxon>Bacteria</taxon>
        <taxon>Pseudomonadati</taxon>
        <taxon>Pseudomonadota</taxon>
        <taxon>Alphaproteobacteria</taxon>
        <taxon>Hyphomicrobiales</taxon>
        <taxon>Nitrobacteraceae</taxon>
        <taxon>Bradyrhizobium</taxon>
    </lineage>
</organism>
<sequence>MLTQLTNAYEAAIQAQAQQRKQQVTPFARKVAQSIFSARLLAMEDSNKNIAQYRVVSAPTGSGKSSYALAFIRAYIEVVPDASVLYLVETIRQAEDTFRAMSDLIGENVAVWTVAYDLDSSPEDVLSEHGFVPSRQFSVFALGHYPVVIATHKFYTGPRSDKACVYRGRNRRITFIDERLEGVTVFDVDTGLIKTVRDKLAQEDTTIPEHVTRLTELHDHVEGIWRSASSKSVFDVLTQATHCDLGWFASAKAEPFLNSPDEQVKQVFSFGRSLATGYAFLSRYDRYGDGARFVGYDMNMPLMPGSIILDATADIDGLSLIAKNRTPVPVPHVDFRNLTITHIDPEPLNVVGKKKRLRVSEVAKRADLAKPYAEWIFETIKQHTHPGEKVLAVVNKPFLDHDYLPARSDLADAHDLEGRHVCFIHWGIGIGSNRWKDANAVFLFGEFHKPRRAMVATGLGWREERATRKSLAPYQAFKRKDGPLLSLQEGDLCRWMKQMAMRGNARNIDAHGVCGVQRLYVTGDYDRLIRHKDRMFPGAKVTLAEPDKRLQYGGREALIALLYQVKDDVITVPEIRQATGIDLHRNKKRYLAMPEVVEAMNQNDWDFMPGAGGRGNVGRFIRRFRQAA</sequence>
<dbReference type="InterPro" id="IPR027417">
    <property type="entry name" value="P-loop_NTPase"/>
</dbReference>
<comment type="caution">
    <text evidence="1">The sequence shown here is derived from an EMBL/GenBank/DDBJ whole genome shotgun (WGS) entry which is preliminary data.</text>
</comment>
<reference evidence="1 2" key="1">
    <citation type="submission" date="2014-03" db="EMBL/GenBank/DDBJ databases">
        <title>Bradyrhizobium valentinum sp. nov., isolated from effective nodules of Lupinus mariae-josephae, a lupine endemic of basic-lime soils in Eastern Spain.</title>
        <authorList>
            <person name="Duran D."/>
            <person name="Rey L."/>
            <person name="Navarro A."/>
            <person name="Busquets A."/>
            <person name="Imperial J."/>
            <person name="Ruiz-Argueso T."/>
        </authorList>
    </citation>
    <scope>NUCLEOTIDE SEQUENCE [LARGE SCALE GENOMIC DNA]</scope>
    <source>
        <strain evidence="1 2">PAC68</strain>
    </source>
</reference>
<evidence type="ECO:0000313" key="2">
    <source>
        <dbReference type="Proteomes" id="UP000050863"/>
    </source>
</evidence>
<dbReference type="RefSeq" id="WP_057836806.1">
    <property type="nucleotide sequence ID" value="NZ_LLXZ01000115.1"/>
</dbReference>
<protein>
    <recommendedName>
        <fullName evidence="3">Helicase/UvrB N-terminal domain-containing protein</fullName>
    </recommendedName>
</protein>
<evidence type="ECO:0000313" key="1">
    <source>
        <dbReference type="EMBL" id="KRR06369.1"/>
    </source>
</evidence>
<dbReference type="STRING" id="280332.CQ12_33415"/>
<gene>
    <name evidence="1" type="ORF">CQ12_33415</name>
</gene>
<dbReference type="EMBL" id="LLXZ01000115">
    <property type="protein sequence ID" value="KRR06369.1"/>
    <property type="molecule type" value="Genomic_DNA"/>
</dbReference>
<dbReference type="Proteomes" id="UP000050863">
    <property type="component" value="Unassembled WGS sequence"/>
</dbReference>